<proteinExistence type="predicted"/>
<gene>
    <name evidence="4" type="ORF">SNEC2469_LOCUS21258</name>
</gene>
<feature type="repeat" description="ANK" evidence="3">
    <location>
        <begin position="233"/>
        <end position="265"/>
    </location>
</feature>
<dbReference type="PANTHER" id="PTHR24198">
    <property type="entry name" value="ANKYRIN REPEAT AND PROTEIN KINASE DOMAIN-CONTAINING PROTEIN"/>
    <property type="match status" value="1"/>
</dbReference>
<dbReference type="InterPro" id="IPR036770">
    <property type="entry name" value="Ankyrin_rpt-contain_sf"/>
</dbReference>
<keyword evidence="5" id="KW-1185">Reference proteome</keyword>
<evidence type="ECO:0000313" key="5">
    <source>
        <dbReference type="Proteomes" id="UP000601435"/>
    </source>
</evidence>
<accession>A0A812XC19</accession>
<comment type="caution">
    <text evidence="4">The sequence shown here is derived from an EMBL/GenBank/DDBJ whole genome shotgun (WGS) entry which is preliminary data.</text>
</comment>
<dbReference type="EMBL" id="CAJNJA010037582">
    <property type="protein sequence ID" value="CAE7735470.1"/>
    <property type="molecule type" value="Genomic_DNA"/>
</dbReference>
<dbReference type="SMART" id="SM00248">
    <property type="entry name" value="ANK"/>
    <property type="match status" value="4"/>
</dbReference>
<dbReference type="AlphaFoldDB" id="A0A812XC19"/>
<keyword evidence="1" id="KW-0677">Repeat</keyword>
<reference evidence="4" key="1">
    <citation type="submission" date="2021-02" db="EMBL/GenBank/DDBJ databases">
        <authorList>
            <person name="Dougan E. K."/>
            <person name="Rhodes N."/>
            <person name="Thang M."/>
            <person name="Chan C."/>
        </authorList>
    </citation>
    <scope>NUCLEOTIDE SEQUENCE</scope>
</reference>
<dbReference type="Pfam" id="PF12796">
    <property type="entry name" value="Ank_2"/>
    <property type="match status" value="2"/>
</dbReference>
<dbReference type="Gene3D" id="1.25.40.20">
    <property type="entry name" value="Ankyrin repeat-containing domain"/>
    <property type="match status" value="2"/>
</dbReference>
<evidence type="ECO:0000313" key="4">
    <source>
        <dbReference type="EMBL" id="CAE7735470.1"/>
    </source>
</evidence>
<evidence type="ECO:0000256" key="1">
    <source>
        <dbReference type="ARBA" id="ARBA00022737"/>
    </source>
</evidence>
<dbReference type="GO" id="GO:0005737">
    <property type="term" value="C:cytoplasm"/>
    <property type="evidence" value="ECO:0007669"/>
    <property type="project" value="TreeGrafter"/>
</dbReference>
<protein>
    <submittedName>
        <fullName evidence="4">Uncharacterized protein</fullName>
    </submittedName>
</protein>
<dbReference type="SUPFAM" id="SSF48403">
    <property type="entry name" value="Ankyrin repeat"/>
    <property type="match status" value="1"/>
</dbReference>
<dbReference type="Proteomes" id="UP000601435">
    <property type="component" value="Unassembled WGS sequence"/>
</dbReference>
<sequence length="304" mass="32617">MHAPWSSQEASDELTHRLTAALAELSTAAKDQWNQASFEAQFGAVGDGQLAAFLSTLTPEQRLVWELQNPPEISPRLDRRLLLDLKEAGKAAEAEVLVAAAGRPSEAERQYRSLLWLCYHKELNACHAEQGAGGQSLLTLACRNGWCDVASELLERQADVHHRSGAQLTALSAACMRGCAGCTKILLQAAADPKEASKGCSVLALASCASSTSLELVNQLLAFRADVRQVDPTGRTPLMEAAAAGREHYCQLFLEAGAEVSEVDNEGKTAAQYARRNGFAELATKLEAEAGVEKMLPASCQSHM</sequence>
<dbReference type="InterPro" id="IPR002110">
    <property type="entry name" value="Ankyrin_rpt"/>
</dbReference>
<organism evidence="4 5">
    <name type="scientific">Symbiodinium necroappetens</name>
    <dbReference type="NCBI Taxonomy" id="1628268"/>
    <lineage>
        <taxon>Eukaryota</taxon>
        <taxon>Sar</taxon>
        <taxon>Alveolata</taxon>
        <taxon>Dinophyceae</taxon>
        <taxon>Suessiales</taxon>
        <taxon>Symbiodiniaceae</taxon>
        <taxon>Symbiodinium</taxon>
    </lineage>
</organism>
<evidence type="ECO:0000256" key="2">
    <source>
        <dbReference type="ARBA" id="ARBA00023043"/>
    </source>
</evidence>
<dbReference type="PROSITE" id="PS50088">
    <property type="entry name" value="ANK_REPEAT"/>
    <property type="match status" value="1"/>
</dbReference>
<dbReference type="OrthoDB" id="437392at2759"/>
<dbReference type="PROSITE" id="PS50297">
    <property type="entry name" value="ANK_REP_REGION"/>
    <property type="match status" value="1"/>
</dbReference>
<name>A0A812XC19_9DINO</name>
<dbReference type="PANTHER" id="PTHR24198:SF188">
    <property type="entry name" value="ANKYRIN REPEAT DOMAIN 55"/>
    <property type="match status" value="1"/>
</dbReference>
<evidence type="ECO:0000256" key="3">
    <source>
        <dbReference type="PROSITE-ProRule" id="PRU00023"/>
    </source>
</evidence>
<keyword evidence="2 3" id="KW-0040">ANK repeat</keyword>